<feature type="domain" description="N-acetylmuramoyl-L-alanine amidase" evidence="7">
    <location>
        <begin position="278"/>
        <end position="414"/>
    </location>
</feature>
<dbReference type="Pfam" id="PF01510">
    <property type="entry name" value="Amidase_2"/>
    <property type="match status" value="1"/>
</dbReference>
<dbReference type="EC" id="3.5.1.28" evidence="2"/>
<dbReference type="InterPro" id="IPR023346">
    <property type="entry name" value="Lysozyme-like_dom_sf"/>
</dbReference>
<evidence type="ECO:0000259" key="7">
    <source>
        <dbReference type="SMART" id="SM00644"/>
    </source>
</evidence>
<evidence type="ECO:0000256" key="5">
    <source>
        <dbReference type="SAM" id="MobiDB-lite"/>
    </source>
</evidence>
<evidence type="ECO:0000313" key="9">
    <source>
        <dbReference type="Proteomes" id="UP000000844"/>
    </source>
</evidence>
<evidence type="ECO:0000256" key="4">
    <source>
        <dbReference type="ARBA" id="ARBA00023316"/>
    </source>
</evidence>
<accession>D3Q4A0</accession>
<dbReference type="KEGG" id="sna:Snas_6369"/>
<evidence type="ECO:0000256" key="3">
    <source>
        <dbReference type="ARBA" id="ARBA00022801"/>
    </source>
</evidence>
<feature type="chain" id="PRO_5003049527" description="N-acetylmuramoyl-L-alanine amidase" evidence="6">
    <location>
        <begin position="38"/>
        <end position="646"/>
    </location>
</feature>
<dbReference type="EMBL" id="CP001778">
    <property type="protein sequence ID" value="ADD45985.1"/>
    <property type="molecule type" value="Genomic_DNA"/>
</dbReference>
<dbReference type="GO" id="GO:0009254">
    <property type="term" value="P:peptidoglycan turnover"/>
    <property type="evidence" value="ECO:0007669"/>
    <property type="project" value="TreeGrafter"/>
</dbReference>
<keyword evidence="9" id="KW-1185">Reference proteome</keyword>
<dbReference type="InterPro" id="IPR036505">
    <property type="entry name" value="Amidase/PGRP_sf"/>
</dbReference>
<evidence type="ECO:0000313" key="8">
    <source>
        <dbReference type="EMBL" id="ADD45985.1"/>
    </source>
</evidence>
<dbReference type="GO" id="GO:0009253">
    <property type="term" value="P:peptidoglycan catabolic process"/>
    <property type="evidence" value="ECO:0007669"/>
    <property type="project" value="InterPro"/>
</dbReference>
<keyword evidence="4" id="KW-0961">Cell wall biogenesis/degradation</keyword>
<keyword evidence="3" id="KW-0378">Hydrolase</keyword>
<protein>
    <recommendedName>
        <fullName evidence="2">N-acetylmuramoyl-L-alanine amidase</fullName>
        <ecNumber evidence="2">3.5.1.28</ecNumber>
    </recommendedName>
</protein>
<feature type="region of interest" description="Disordered" evidence="5">
    <location>
        <begin position="96"/>
        <end position="131"/>
    </location>
</feature>
<dbReference type="HOGENOM" id="CLU_015278_1_0_11"/>
<dbReference type="Gene3D" id="3.40.80.10">
    <property type="entry name" value="Peptidoglycan recognition protein-like"/>
    <property type="match status" value="1"/>
</dbReference>
<evidence type="ECO:0000256" key="6">
    <source>
        <dbReference type="SAM" id="SignalP"/>
    </source>
</evidence>
<evidence type="ECO:0000256" key="1">
    <source>
        <dbReference type="ARBA" id="ARBA00001561"/>
    </source>
</evidence>
<dbReference type="PANTHER" id="PTHR30417:SF1">
    <property type="entry name" value="N-ACETYLMURAMOYL-L-ALANINE AMIDASE AMID"/>
    <property type="match status" value="1"/>
</dbReference>
<comment type="catalytic activity">
    <reaction evidence="1">
        <text>Hydrolyzes the link between N-acetylmuramoyl residues and L-amino acid residues in certain cell-wall glycopeptides.</text>
        <dbReference type="EC" id="3.5.1.28"/>
    </reaction>
</comment>
<dbReference type="FunFam" id="3.40.80.10:FF:000006">
    <property type="entry name" value="N-acetylmuramoyl-L-alanine amidase"/>
    <property type="match status" value="1"/>
</dbReference>
<dbReference type="Gene3D" id="1.10.530.10">
    <property type="match status" value="1"/>
</dbReference>
<dbReference type="SUPFAM" id="SSF53955">
    <property type="entry name" value="Lysozyme-like"/>
    <property type="match status" value="1"/>
</dbReference>
<keyword evidence="6" id="KW-0732">Signal</keyword>
<organism evidence="8 9">
    <name type="scientific">Stackebrandtia nassauensis (strain DSM 44728 / CIP 108903 / NRRL B-16338 / NBRC 102104 / LLR-40K-21)</name>
    <dbReference type="NCBI Taxonomy" id="446470"/>
    <lineage>
        <taxon>Bacteria</taxon>
        <taxon>Bacillati</taxon>
        <taxon>Actinomycetota</taxon>
        <taxon>Actinomycetes</taxon>
        <taxon>Glycomycetales</taxon>
        <taxon>Glycomycetaceae</taxon>
        <taxon>Stackebrandtia</taxon>
    </lineage>
</organism>
<dbReference type="GO" id="GO:0008745">
    <property type="term" value="F:N-acetylmuramoyl-L-alanine amidase activity"/>
    <property type="evidence" value="ECO:0007669"/>
    <property type="project" value="UniProtKB-EC"/>
</dbReference>
<dbReference type="SUPFAM" id="SSF55846">
    <property type="entry name" value="N-acetylmuramoyl-L-alanine amidase-like"/>
    <property type="match status" value="1"/>
</dbReference>
<dbReference type="Proteomes" id="UP000000844">
    <property type="component" value="Chromosome"/>
</dbReference>
<dbReference type="SMART" id="SM00644">
    <property type="entry name" value="Ami_2"/>
    <property type="match status" value="1"/>
</dbReference>
<dbReference type="AlphaFoldDB" id="D3Q4A0"/>
<dbReference type="STRING" id="446470.Snas_6369"/>
<dbReference type="CDD" id="cd06583">
    <property type="entry name" value="PGRP"/>
    <property type="match status" value="1"/>
</dbReference>
<proteinExistence type="predicted"/>
<dbReference type="InterPro" id="IPR051206">
    <property type="entry name" value="NAMLAA_amidase_2"/>
</dbReference>
<feature type="signal peptide" evidence="6">
    <location>
        <begin position="1"/>
        <end position="37"/>
    </location>
</feature>
<evidence type="ECO:0000256" key="2">
    <source>
        <dbReference type="ARBA" id="ARBA00011901"/>
    </source>
</evidence>
<dbReference type="eggNOG" id="COG3023">
    <property type="taxonomic scope" value="Bacteria"/>
</dbReference>
<name>D3Q4A0_STANL</name>
<reference evidence="8 9" key="1">
    <citation type="journal article" date="2009" name="Stand. Genomic Sci.">
        <title>Complete genome sequence of Stackebrandtia nassauensis type strain (LLR-40K-21).</title>
        <authorList>
            <person name="Munk C."/>
            <person name="Lapidus A."/>
            <person name="Copeland A."/>
            <person name="Jando M."/>
            <person name="Mayilraj S."/>
            <person name="Glavina Del Rio T."/>
            <person name="Nolan M."/>
            <person name="Chen F."/>
            <person name="Lucas S."/>
            <person name="Tice H."/>
            <person name="Cheng J.F."/>
            <person name="Han C."/>
            <person name="Detter J.C."/>
            <person name="Bruce D."/>
            <person name="Goodwin L."/>
            <person name="Chain P."/>
            <person name="Pitluck S."/>
            <person name="Goker M."/>
            <person name="Ovchinikova G."/>
            <person name="Pati A."/>
            <person name="Ivanova N."/>
            <person name="Mavromatis K."/>
            <person name="Chen A."/>
            <person name="Palaniappan K."/>
            <person name="Land M."/>
            <person name="Hauser L."/>
            <person name="Chang Y.J."/>
            <person name="Jeffries C.D."/>
            <person name="Bristow J."/>
            <person name="Eisen J.A."/>
            <person name="Markowitz V."/>
            <person name="Hugenholtz P."/>
            <person name="Kyrpides N.C."/>
            <person name="Klenk H.P."/>
        </authorList>
    </citation>
    <scope>NUCLEOTIDE SEQUENCE [LARGE SCALE GENOMIC DNA]</scope>
    <source>
        <strain evidence="9">DSM 44728 / CIP 108903 / NRRL B-16338 / NBRC 102104 / LLR-40K-21</strain>
    </source>
</reference>
<dbReference type="PANTHER" id="PTHR30417">
    <property type="entry name" value="N-ACETYLMURAMOYL-L-ALANINE AMIDASE AMID"/>
    <property type="match status" value="1"/>
</dbReference>
<dbReference type="InterPro" id="IPR002502">
    <property type="entry name" value="Amidase_domain"/>
</dbReference>
<feature type="region of interest" description="Disordered" evidence="5">
    <location>
        <begin position="484"/>
        <end position="506"/>
    </location>
</feature>
<feature type="compositionally biased region" description="Basic and acidic residues" evidence="5">
    <location>
        <begin position="96"/>
        <end position="119"/>
    </location>
</feature>
<sequence>MSANLIRTRLPKRAIAAAAVLAVGTTAAITWSTGANAQAPADRQGEFAAAAAEFGVPEPVLLGVSYMESRWRDHGGTYSTAAGFGPMHLTDAKAVKAEEGDGSHHDGEDARGDDRRPMEAPEGGSSEAPKEAAYATLPKAAELTGASREALRTDPLANIRGGAALLADHQDALGIDSDDPGDWYAAVAKYSGAADTATAGRFADDVFELIASGATEKTDDGTVKLKAAAVSPDRGSLEKAGLRDSRKGKTECPKKLKCEWIPAPYEKYGEKPVDYGNHDQANRPKDMDIDYLVIHDTETSYTNTLRLVQDPTYVSWQYTLRSFDGHVAQHVKSEDVAWQAGNWSVNAHSMGLEHEGVAAEGSWFTEAMYRSSAKLVKYLSKKFDIPLNRDHIIGHDNVPGTAPAKIAGMHWDTGPFWDWQHYFDLLGAPLEPGDGDNGVVMVAPDFDTNTPEMIGCDVSNPQGSCGKRGAAVVFLRSEPRADAPLLNDKGIKPDGTPATNRVNDVGSRAGTGQRFVVAEEKGDWTAVWYLGQKGWIHNPKDAPTLIPADGKAITPKSDDVKVYGVPYPEAEAYEGTGVPVQDLPPLPYTIDKGQSYSTPGKVDSEYYYAKEFEVPGILVEGDRSYYQIQLGGRLMYVDAADVKLVR</sequence>
<dbReference type="GO" id="GO:0071555">
    <property type="term" value="P:cell wall organization"/>
    <property type="evidence" value="ECO:0007669"/>
    <property type="project" value="UniProtKB-KW"/>
</dbReference>
<gene>
    <name evidence="8" type="ordered locus">Snas_6369</name>
</gene>